<evidence type="ECO:0000313" key="1">
    <source>
        <dbReference type="EMBL" id="TNN29683.1"/>
    </source>
</evidence>
<gene>
    <name evidence="1" type="primary">scrn2_0</name>
    <name evidence="1" type="ORF">EYF80_060167</name>
</gene>
<dbReference type="Proteomes" id="UP000314294">
    <property type="component" value="Unassembled WGS sequence"/>
</dbReference>
<evidence type="ECO:0000313" key="2">
    <source>
        <dbReference type="Proteomes" id="UP000314294"/>
    </source>
</evidence>
<reference evidence="1 2" key="1">
    <citation type="submission" date="2019-03" db="EMBL/GenBank/DDBJ databases">
        <title>First draft genome of Liparis tanakae, snailfish: a comprehensive survey of snailfish specific genes.</title>
        <authorList>
            <person name="Kim W."/>
            <person name="Song I."/>
            <person name="Jeong J.-H."/>
            <person name="Kim D."/>
            <person name="Kim S."/>
            <person name="Ryu S."/>
            <person name="Song J.Y."/>
            <person name="Lee S.K."/>
        </authorList>
    </citation>
    <scope>NUCLEOTIDE SEQUENCE [LARGE SCALE GENOMIC DNA]</scope>
    <source>
        <tissue evidence="1">Muscle</tissue>
    </source>
</reference>
<dbReference type="EMBL" id="SRLO01005342">
    <property type="protein sequence ID" value="TNN29683.1"/>
    <property type="molecule type" value="Genomic_DNA"/>
</dbReference>
<dbReference type="AlphaFoldDB" id="A0A4Z2ELF9"/>
<sequence length="60" mass="6748">MSAVLSGEISGEELGDLFFDSVDTEIKLYQVKLVQQERKSVSAVRQSDQRAIEALMRTLM</sequence>
<comment type="caution">
    <text evidence="1">The sequence shown here is derived from an EMBL/GenBank/DDBJ whole genome shotgun (WGS) entry which is preliminary data.</text>
</comment>
<accession>A0A4Z2ELF9</accession>
<name>A0A4Z2ELF9_9TELE</name>
<keyword evidence="2" id="KW-1185">Reference proteome</keyword>
<organism evidence="1 2">
    <name type="scientific">Liparis tanakae</name>
    <name type="common">Tanaka's snailfish</name>
    <dbReference type="NCBI Taxonomy" id="230148"/>
    <lineage>
        <taxon>Eukaryota</taxon>
        <taxon>Metazoa</taxon>
        <taxon>Chordata</taxon>
        <taxon>Craniata</taxon>
        <taxon>Vertebrata</taxon>
        <taxon>Euteleostomi</taxon>
        <taxon>Actinopterygii</taxon>
        <taxon>Neopterygii</taxon>
        <taxon>Teleostei</taxon>
        <taxon>Neoteleostei</taxon>
        <taxon>Acanthomorphata</taxon>
        <taxon>Eupercaria</taxon>
        <taxon>Perciformes</taxon>
        <taxon>Cottioidei</taxon>
        <taxon>Cottales</taxon>
        <taxon>Liparidae</taxon>
        <taxon>Liparis</taxon>
    </lineage>
</organism>
<protein>
    <submittedName>
        <fullName evidence="1">Secernin-2</fullName>
    </submittedName>
</protein>
<proteinExistence type="predicted"/>